<keyword evidence="3" id="KW-1185">Reference proteome</keyword>
<keyword evidence="1" id="KW-0812">Transmembrane</keyword>
<dbReference type="Proteomes" id="UP001470023">
    <property type="component" value="Unassembled WGS sequence"/>
</dbReference>
<protein>
    <submittedName>
        <fullName evidence="2">Uncharacterized protein</fullName>
    </submittedName>
</protein>
<comment type="caution">
    <text evidence="2">The sequence shown here is derived from an EMBL/GenBank/DDBJ whole genome shotgun (WGS) entry which is preliminary data.</text>
</comment>
<dbReference type="EMBL" id="JBEPAZ010000027">
    <property type="protein sequence ID" value="MER6431353.1"/>
    <property type="molecule type" value="Genomic_DNA"/>
</dbReference>
<accession>A0ABV1UCB1</accession>
<evidence type="ECO:0000256" key="1">
    <source>
        <dbReference type="SAM" id="Phobius"/>
    </source>
</evidence>
<organism evidence="2 3">
    <name type="scientific">Streptomyces sp. 900105245</name>
    <dbReference type="NCBI Taxonomy" id="3154379"/>
    <lineage>
        <taxon>Bacteria</taxon>
        <taxon>Bacillati</taxon>
        <taxon>Actinomycetota</taxon>
        <taxon>Actinomycetes</taxon>
        <taxon>Kitasatosporales</taxon>
        <taxon>Streptomycetaceae</taxon>
        <taxon>Streptomyces</taxon>
    </lineage>
</organism>
<feature type="transmembrane region" description="Helical" evidence="1">
    <location>
        <begin position="6"/>
        <end position="28"/>
    </location>
</feature>
<evidence type="ECO:0000313" key="2">
    <source>
        <dbReference type="EMBL" id="MER6431353.1"/>
    </source>
</evidence>
<keyword evidence="1" id="KW-0472">Membrane</keyword>
<evidence type="ECO:0000313" key="3">
    <source>
        <dbReference type="Proteomes" id="UP001470023"/>
    </source>
</evidence>
<keyword evidence="1" id="KW-1133">Transmembrane helix</keyword>
<dbReference type="RefSeq" id="WP_352064582.1">
    <property type="nucleotide sequence ID" value="NZ_JBEPAZ010000027.1"/>
</dbReference>
<gene>
    <name evidence="2" type="ORF">ABT272_27020</name>
</gene>
<sequence>MDGSVWIAAVSGLIGAGIGGIASIKAAARAQRGQIQVMQIQMQTAANLRSRDKSEAAAEEAIRQLHIIKQHYWTHPRGDDQRLLSSWEERLRKQIAQMELITLRLRDAELRGRVEQIVEALAYHRELRDPSLDGYPGLTYELLRHGLDCLGTAVRHDPLPDEPQAVRDAAGIVAEYNARMEEEARLYEEGYH</sequence>
<proteinExistence type="predicted"/>
<name>A0ABV1UCB1_9ACTN</name>
<reference evidence="2 3" key="1">
    <citation type="submission" date="2024-06" db="EMBL/GenBank/DDBJ databases">
        <title>The Natural Products Discovery Center: Release of the First 8490 Sequenced Strains for Exploring Actinobacteria Biosynthetic Diversity.</title>
        <authorList>
            <person name="Kalkreuter E."/>
            <person name="Kautsar S.A."/>
            <person name="Yang D."/>
            <person name="Bader C.D."/>
            <person name="Teijaro C.N."/>
            <person name="Fluegel L."/>
            <person name="Davis C.M."/>
            <person name="Simpson J.R."/>
            <person name="Lauterbach L."/>
            <person name="Steele A.D."/>
            <person name="Gui C."/>
            <person name="Meng S."/>
            <person name="Li G."/>
            <person name="Viehrig K."/>
            <person name="Ye F."/>
            <person name="Su P."/>
            <person name="Kiefer A.F."/>
            <person name="Nichols A."/>
            <person name="Cepeda A.J."/>
            <person name="Yan W."/>
            <person name="Fan B."/>
            <person name="Jiang Y."/>
            <person name="Adhikari A."/>
            <person name="Zheng C.-J."/>
            <person name="Schuster L."/>
            <person name="Cowan T.M."/>
            <person name="Smanski M.J."/>
            <person name="Chevrette M.G."/>
            <person name="De Carvalho L.P.S."/>
            <person name="Shen B."/>
        </authorList>
    </citation>
    <scope>NUCLEOTIDE SEQUENCE [LARGE SCALE GENOMIC DNA]</scope>
    <source>
        <strain evidence="2 3">NPDC001166</strain>
    </source>
</reference>